<gene>
    <name evidence="1" type="ordered locus">EUBELI_01375</name>
</gene>
<protein>
    <submittedName>
        <fullName evidence="1">Uncharacterized protein</fullName>
    </submittedName>
</protein>
<accession>C4Z1K9</accession>
<dbReference type="KEGG" id="eel:EUBELI_01375"/>
<sequence length="72" mass="8123">MRVSPTVRLSILYPLRLNIPATRLSTPAELPTRIEKTARLISNTPKTLIHLQITFNCQLIIAHNINLSIAHL</sequence>
<dbReference type="AlphaFoldDB" id="C4Z1K9"/>
<evidence type="ECO:0000313" key="1">
    <source>
        <dbReference type="EMBL" id="ACR72370.1"/>
    </source>
</evidence>
<name>C4Z1K9_LACE2</name>
<dbReference type="EMBL" id="CP001104">
    <property type="protein sequence ID" value="ACR72370.1"/>
    <property type="molecule type" value="Genomic_DNA"/>
</dbReference>
<proteinExistence type="predicted"/>
<organism evidence="1 2">
    <name type="scientific">Lachnospira eligens (strain ATCC 27750 / DSM 3376 / VPI C15-48 / C15-B4)</name>
    <name type="common">Eubacterium eligens</name>
    <dbReference type="NCBI Taxonomy" id="515620"/>
    <lineage>
        <taxon>Bacteria</taxon>
        <taxon>Bacillati</taxon>
        <taxon>Bacillota</taxon>
        <taxon>Clostridia</taxon>
        <taxon>Lachnospirales</taxon>
        <taxon>Lachnospiraceae</taxon>
        <taxon>Lachnospira</taxon>
    </lineage>
</organism>
<keyword evidence="2" id="KW-1185">Reference proteome</keyword>
<dbReference type="HOGENOM" id="CLU_2716396_0_0_9"/>
<evidence type="ECO:0000313" key="2">
    <source>
        <dbReference type="Proteomes" id="UP000001476"/>
    </source>
</evidence>
<reference evidence="1 2" key="1">
    <citation type="journal article" date="2009" name="Proc. Natl. Acad. Sci. U.S.A.">
        <title>Characterizing a model human gut microbiota composed of members of its two dominant bacterial phyla.</title>
        <authorList>
            <person name="Mahowald M.A."/>
            <person name="Rey F.E."/>
            <person name="Seedorf H."/>
            <person name="Turnbaugh P.J."/>
            <person name="Fulton R.S."/>
            <person name="Wollam A."/>
            <person name="Shah N."/>
            <person name="Wang C."/>
            <person name="Magrini V."/>
            <person name="Wilson R.K."/>
            <person name="Cantarel B.L."/>
            <person name="Coutinho P.M."/>
            <person name="Henrissat B."/>
            <person name="Crock L.W."/>
            <person name="Russell A."/>
            <person name="Verberkmoes N.C."/>
            <person name="Hettich R.L."/>
            <person name="Gordon J.I."/>
        </authorList>
    </citation>
    <scope>NUCLEOTIDE SEQUENCE [LARGE SCALE GENOMIC DNA]</scope>
    <source>
        <strain evidence="2">ATCC 27750 / DSM 3376 / VPI C15-48 / C15-B4</strain>
    </source>
</reference>
<dbReference type="Proteomes" id="UP000001476">
    <property type="component" value="Chromosome"/>
</dbReference>